<keyword evidence="5" id="KW-1185">Reference proteome</keyword>
<keyword evidence="3" id="KW-0812">Transmembrane</keyword>
<keyword evidence="3" id="KW-0472">Membrane</keyword>
<dbReference type="Gene3D" id="1.20.5.340">
    <property type="match status" value="1"/>
</dbReference>
<evidence type="ECO:0000256" key="1">
    <source>
        <dbReference type="SAM" id="Coils"/>
    </source>
</evidence>
<feature type="transmembrane region" description="Helical" evidence="3">
    <location>
        <begin position="15"/>
        <end position="37"/>
    </location>
</feature>
<dbReference type="EMBL" id="JAVRIB010000016">
    <property type="protein sequence ID" value="MDT0636021.1"/>
    <property type="molecule type" value="Genomic_DNA"/>
</dbReference>
<reference evidence="4 5" key="1">
    <citation type="submission" date="2023-09" db="EMBL/GenBank/DDBJ databases">
        <authorList>
            <person name="Rey-Velasco X."/>
        </authorList>
    </citation>
    <scope>NUCLEOTIDE SEQUENCE [LARGE SCALE GENOMIC DNA]</scope>
    <source>
        <strain evidence="4 5">W335</strain>
    </source>
</reference>
<dbReference type="RefSeq" id="WP_311653916.1">
    <property type="nucleotide sequence ID" value="NZ_JAVRIB010000016.1"/>
</dbReference>
<evidence type="ECO:0000313" key="4">
    <source>
        <dbReference type="EMBL" id="MDT0636021.1"/>
    </source>
</evidence>
<feature type="region of interest" description="Disordered" evidence="2">
    <location>
        <begin position="102"/>
        <end position="143"/>
    </location>
</feature>
<evidence type="ECO:0000256" key="3">
    <source>
        <dbReference type="SAM" id="Phobius"/>
    </source>
</evidence>
<accession>A0ABU3C3R5</accession>
<keyword evidence="1" id="KW-0175">Coiled coil</keyword>
<protein>
    <submittedName>
        <fullName evidence="4">Uncharacterized protein</fullName>
    </submittedName>
</protein>
<sequence>MSDEIRQWQRARASYWAAALTLAGFAVVVGAIGYSVYQLQTLEARITELEETKKRLQQDIVEKREEVAEREAELADVQEAITAAQEELDAIKNELRMAEMPQEAEPLPQASAAGQDAEQPGERPREPIAEAQEAEAEARRARLEQQQVQEARIGRVQQRLSDVQVALDKLRIRPRVYIHVRSRSQIALAEAVSKRLSGLDIVVPEVEVVMDQGPSRTQVRYFDENERPLAADIRRILAEGLGDERIELKNFAHTGDVRPNQFEIWFGTDA</sequence>
<feature type="coiled-coil region" evidence="1">
    <location>
        <begin position="39"/>
        <end position="94"/>
    </location>
</feature>
<comment type="caution">
    <text evidence="4">The sequence shown here is derived from an EMBL/GenBank/DDBJ whole genome shotgun (WGS) entry which is preliminary data.</text>
</comment>
<evidence type="ECO:0000256" key="2">
    <source>
        <dbReference type="SAM" id="MobiDB-lite"/>
    </source>
</evidence>
<organism evidence="4 5">
    <name type="scientific">Spectribacter hydrogenoxidans</name>
    <dbReference type="NCBI Taxonomy" id="3075608"/>
    <lineage>
        <taxon>Bacteria</taxon>
        <taxon>Pseudomonadati</taxon>
        <taxon>Pseudomonadota</taxon>
        <taxon>Gammaproteobacteria</taxon>
        <taxon>Salinisphaerales</taxon>
        <taxon>Salinisphaeraceae</taxon>
        <taxon>Spectribacter</taxon>
    </lineage>
</organism>
<gene>
    <name evidence="4" type="ORF">RM532_13785</name>
</gene>
<evidence type="ECO:0000313" key="5">
    <source>
        <dbReference type="Proteomes" id="UP001251857"/>
    </source>
</evidence>
<proteinExistence type="predicted"/>
<keyword evidence="3" id="KW-1133">Transmembrane helix</keyword>
<name>A0ABU3C3R5_9GAMM</name>
<dbReference type="Proteomes" id="UP001251857">
    <property type="component" value="Unassembled WGS sequence"/>
</dbReference>